<protein>
    <recommendedName>
        <fullName evidence="4">Secreted protein</fullName>
    </recommendedName>
</protein>
<evidence type="ECO:0000256" key="1">
    <source>
        <dbReference type="SAM" id="SignalP"/>
    </source>
</evidence>
<organism evidence="2 3">
    <name type="scientific">Prunus persica</name>
    <name type="common">Peach</name>
    <name type="synonym">Amygdalus persica</name>
    <dbReference type="NCBI Taxonomy" id="3760"/>
    <lineage>
        <taxon>Eukaryota</taxon>
        <taxon>Viridiplantae</taxon>
        <taxon>Streptophyta</taxon>
        <taxon>Embryophyta</taxon>
        <taxon>Tracheophyta</taxon>
        <taxon>Spermatophyta</taxon>
        <taxon>Magnoliopsida</taxon>
        <taxon>eudicotyledons</taxon>
        <taxon>Gunneridae</taxon>
        <taxon>Pentapetalae</taxon>
        <taxon>rosids</taxon>
        <taxon>fabids</taxon>
        <taxon>Rosales</taxon>
        <taxon>Rosaceae</taxon>
        <taxon>Amygdaloideae</taxon>
        <taxon>Amygdaleae</taxon>
        <taxon>Prunus</taxon>
    </lineage>
</organism>
<keyword evidence="3" id="KW-1185">Reference proteome</keyword>
<evidence type="ECO:0000313" key="2">
    <source>
        <dbReference type="EMBL" id="ONI20725.1"/>
    </source>
</evidence>
<proteinExistence type="predicted"/>
<evidence type="ECO:0000313" key="3">
    <source>
        <dbReference type="Proteomes" id="UP000006882"/>
    </source>
</evidence>
<dbReference type="EMBL" id="CM007652">
    <property type="protein sequence ID" value="ONI20725.1"/>
    <property type="molecule type" value="Genomic_DNA"/>
</dbReference>
<accession>A0A251QDH4</accession>
<sequence length="59" mass="6790">MQFFQLSISLLASFVSKTASSSSSPALLLTRWQTSILGQTKKIKHCRLTSRSRRCKWRM</sequence>
<gene>
    <name evidence="2" type="ORF">PRUPE_2G031100</name>
</gene>
<reference evidence="2 3" key="1">
    <citation type="journal article" date="2013" name="Nat. Genet.">
        <title>The high-quality draft genome of peach (Prunus persica) identifies unique patterns of genetic diversity, domestication and genome evolution.</title>
        <authorList>
            <consortium name="International Peach Genome Initiative"/>
            <person name="Verde I."/>
            <person name="Abbott A.G."/>
            <person name="Scalabrin S."/>
            <person name="Jung S."/>
            <person name="Shu S."/>
            <person name="Marroni F."/>
            <person name="Zhebentyayeva T."/>
            <person name="Dettori M.T."/>
            <person name="Grimwood J."/>
            <person name="Cattonaro F."/>
            <person name="Zuccolo A."/>
            <person name="Rossini L."/>
            <person name="Jenkins J."/>
            <person name="Vendramin E."/>
            <person name="Meisel L.A."/>
            <person name="Decroocq V."/>
            <person name="Sosinski B."/>
            <person name="Prochnik S."/>
            <person name="Mitros T."/>
            <person name="Policriti A."/>
            <person name="Cipriani G."/>
            <person name="Dondini L."/>
            <person name="Ficklin S."/>
            <person name="Goodstein D.M."/>
            <person name="Xuan P."/>
            <person name="Del Fabbro C."/>
            <person name="Aramini V."/>
            <person name="Copetti D."/>
            <person name="Gonzalez S."/>
            <person name="Horner D.S."/>
            <person name="Falchi R."/>
            <person name="Lucas S."/>
            <person name="Mica E."/>
            <person name="Maldonado J."/>
            <person name="Lazzari B."/>
            <person name="Bielenberg D."/>
            <person name="Pirona R."/>
            <person name="Miculan M."/>
            <person name="Barakat A."/>
            <person name="Testolin R."/>
            <person name="Stella A."/>
            <person name="Tartarini S."/>
            <person name="Tonutti P."/>
            <person name="Arus P."/>
            <person name="Orellana A."/>
            <person name="Wells C."/>
            <person name="Main D."/>
            <person name="Vizzotto G."/>
            <person name="Silva H."/>
            <person name="Salamini F."/>
            <person name="Schmutz J."/>
            <person name="Morgante M."/>
            <person name="Rokhsar D.S."/>
        </authorList>
    </citation>
    <scope>NUCLEOTIDE SEQUENCE [LARGE SCALE GENOMIC DNA]</scope>
    <source>
        <strain evidence="3">cv. Nemared</strain>
    </source>
</reference>
<feature type="signal peptide" evidence="1">
    <location>
        <begin position="1"/>
        <end position="20"/>
    </location>
</feature>
<dbReference type="Gramene" id="ONI20725">
    <property type="protein sequence ID" value="ONI20725"/>
    <property type="gene ID" value="PRUPE_2G031100"/>
</dbReference>
<name>A0A251QDH4_PRUPE</name>
<evidence type="ECO:0008006" key="4">
    <source>
        <dbReference type="Google" id="ProtNLM"/>
    </source>
</evidence>
<keyword evidence="1" id="KW-0732">Signal</keyword>
<dbReference type="AlphaFoldDB" id="A0A251QDH4"/>
<feature type="chain" id="PRO_5012219631" description="Secreted protein" evidence="1">
    <location>
        <begin position="21"/>
        <end position="59"/>
    </location>
</feature>
<dbReference type="Proteomes" id="UP000006882">
    <property type="component" value="Chromosome G2"/>
</dbReference>